<keyword evidence="2" id="KW-1003">Cell membrane</keyword>
<dbReference type="InterPro" id="IPR001123">
    <property type="entry name" value="LeuE-type"/>
</dbReference>
<dbReference type="Pfam" id="PF01810">
    <property type="entry name" value="LysE"/>
    <property type="match status" value="1"/>
</dbReference>
<organism evidence="7 8">
    <name type="scientific">Dictyobacter arantiisoli</name>
    <dbReference type="NCBI Taxonomy" id="2014874"/>
    <lineage>
        <taxon>Bacteria</taxon>
        <taxon>Bacillati</taxon>
        <taxon>Chloroflexota</taxon>
        <taxon>Ktedonobacteria</taxon>
        <taxon>Ktedonobacterales</taxon>
        <taxon>Dictyobacteraceae</taxon>
        <taxon>Dictyobacter</taxon>
    </lineage>
</organism>
<keyword evidence="3 6" id="KW-0812">Transmembrane</keyword>
<dbReference type="GO" id="GO:0015171">
    <property type="term" value="F:amino acid transmembrane transporter activity"/>
    <property type="evidence" value="ECO:0007669"/>
    <property type="project" value="TreeGrafter"/>
</dbReference>
<evidence type="ECO:0000313" key="8">
    <source>
        <dbReference type="Proteomes" id="UP000322530"/>
    </source>
</evidence>
<comment type="caution">
    <text evidence="7">The sequence shown here is derived from an EMBL/GenBank/DDBJ whole genome shotgun (WGS) entry which is preliminary data.</text>
</comment>
<gene>
    <name evidence="7" type="ORF">KDI_40940</name>
</gene>
<dbReference type="Proteomes" id="UP000322530">
    <property type="component" value="Unassembled WGS sequence"/>
</dbReference>
<evidence type="ECO:0000256" key="4">
    <source>
        <dbReference type="ARBA" id="ARBA00022989"/>
    </source>
</evidence>
<comment type="subcellular location">
    <subcellularLocation>
        <location evidence="1">Cell membrane</location>
        <topology evidence="1">Multi-pass membrane protein</topology>
    </subcellularLocation>
</comment>
<dbReference type="PANTHER" id="PTHR30086">
    <property type="entry name" value="ARGININE EXPORTER PROTEIN ARGO"/>
    <property type="match status" value="1"/>
</dbReference>
<keyword evidence="5 6" id="KW-0472">Membrane</keyword>
<dbReference type="PIRSF" id="PIRSF006324">
    <property type="entry name" value="LeuE"/>
    <property type="match status" value="1"/>
</dbReference>
<evidence type="ECO:0000313" key="7">
    <source>
        <dbReference type="EMBL" id="GCF10530.1"/>
    </source>
</evidence>
<evidence type="ECO:0000256" key="1">
    <source>
        <dbReference type="ARBA" id="ARBA00004651"/>
    </source>
</evidence>
<dbReference type="RefSeq" id="WP_149403407.1">
    <property type="nucleotide sequence ID" value="NZ_BIXY01000073.1"/>
</dbReference>
<feature type="transmembrane region" description="Helical" evidence="6">
    <location>
        <begin position="184"/>
        <end position="202"/>
    </location>
</feature>
<feature type="transmembrane region" description="Helical" evidence="6">
    <location>
        <begin position="6"/>
        <end position="25"/>
    </location>
</feature>
<dbReference type="OrthoDB" id="9784202at2"/>
<keyword evidence="8" id="KW-1185">Reference proteome</keyword>
<keyword evidence="4 6" id="KW-1133">Transmembrane helix</keyword>
<name>A0A5A5TG26_9CHLR</name>
<protein>
    <submittedName>
        <fullName evidence="7">Lysine transporter LysE</fullName>
    </submittedName>
</protein>
<feature type="transmembrane region" description="Helical" evidence="6">
    <location>
        <begin position="67"/>
        <end position="89"/>
    </location>
</feature>
<reference evidence="7 8" key="1">
    <citation type="submission" date="2019-01" db="EMBL/GenBank/DDBJ databases">
        <title>Draft genome sequence of Dictyobacter sp. Uno17.</title>
        <authorList>
            <person name="Wang C.M."/>
            <person name="Zheng Y."/>
            <person name="Sakai Y."/>
            <person name="Abe K."/>
            <person name="Yokota A."/>
            <person name="Yabe S."/>
        </authorList>
    </citation>
    <scope>NUCLEOTIDE SEQUENCE [LARGE SCALE GENOMIC DNA]</scope>
    <source>
        <strain evidence="7 8">Uno17</strain>
    </source>
</reference>
<dbReference type="GO" id="GO:0005886">
    <property type="term" value="C:plasma membrane"/>
    <property type="evidence" value="ECO:0007669"/>
    <property type="project" value="UniProtKB-SubCell"/>
</dbReference>
<feature type="transmembrane region" description="Helical" evidence="6">
    <location>
        <begin position="37"/>
        <end position="61"/>
    </location>
</feature>
<evidence type="ECO:0000256" key="5">
    <source>
        <dbReference type="ARBA" id="ARBA00023136"/>
    </source>
</evidence>
<evidence type="ECO:0000256" key="6">
    <source>
        <dbReference type="SAM" id="Phobius"/>
    </source>
</evidence>
<dbReference type="PANTHER" id="PTHR30086:SF20">
    <property type="entry name" value="ARGININE EXPORTER PROTEIN ARGO-RELATED"/>
    <property type="match status" value="1"/>
</dbReference>
<evidence type="ECO:0000256" key="3">
    <source>
        <dbReference type="ARBA" id="ARBA00022692"/>
    </source>
</evidence>
<proteinExistence type="predicted"/>
<feature type="transmembrane region" description="Helical" evidence="6">
    <location>
        <begin position="109"/>
        <end position="135"/>
    </location>
</feature>
<accession>A0A5A5TG26</accession>
<dbReference type="AlphaFoldDB" id="A0A5A5TG26"/>
<sequence length="206" mass="22175">MTLLLFLMAALALNITPGPDMLYVLTRGASLGRRAGVVSALGIATGSLIQTGIVALGLAGLLQAVPLLFTILKIAGALYLAYLGIRMLLSRQSALTAHRELPNTSLWRVYSQGIITNVLNPKVALFYIAFLPQFIDPAWGHVPMQLFLLGTLFNISGTLVNTLVAVLAGLIGIWLKRNEKSARFLNWLTGGIFIGLGVRLALTKQH</sequence>
<dbReference type="EMBL" id="BIXY01000073">
    <property type="protein sequence ID" value="GCF10530.1"/>
    <property type="molecule type" value="Genomic_DNA"/>
</dbReference>
<feature type="transmembrane region" description="Helical" evidence="6">
    <location>
        <begin position="147"/>
        <end position="175"/>
    </location>
</feature>
<evidence type="ECO:0000256" key="2">
    <source>
        <dbReference type="ARBA" id="ARBA00022475"/>
    </source>
</evidence>